<dbReference type="InterPro" id="IPR010982">
    <property type="entry name" value="Lambda_DNA-bd_dom_sf"/>
</dbReference>
<dbReference type="AlphaFoldDB" id="A0A1M6AP96"/>
<dbReference type="Gene3D" id="1.10.260.40">
    <property type="entry name" value="lambda repressor-like DNA-binding domains"/>
    <property type="match status" value="1"/>
</dbReference>
<dbReference type="SUPFAM" id="SSF47413">
    <property type="entry name" value="lambda repressor-like DNA-binding domains"/>
    <property type="match status" value="1"/>
</dbReference>
<organism evidence="3 4">
    <name type="scientific">Lutispora thermophila DSM 19022</name>
    <dbReference type="NCBI Taxonomy" id="1122184"/>
    <lineage>
        <taxon>Bacteria</taxon>
        <taxon>Bacillati</taxon>
        <taxon>Bacillota</taxon>
        <taxon>Clostridia</taxon>
        <taxon>Lutisporales</taxon>
        <taxon>Lutisporaceae</taxon>
        <taxon>Lutispora</taxon>
    </lineage>
</organism>
<proteinExistence type="predicted"/>
<dbReference type="PANTHER" id="PTHR46558:SF11">
    <property type="entry name" value="HTH-TYPE TRANSCRIPTIONAL REGULATOR XRE"/>
    <property type="match status" value="1"/>
</dbReference>
<dbReference type="Proteomes" id="UP000184442">
    <property type="component" value="Unassembled WGS sequence"/>
</dbReference>
<accession>A0A1M6AP96</accession>
<dbReference type="InterPro" id="IPR001387">
    <property type="entry name" value="Cro/C1-type_HTH"/>
</dbReference>
<dbReference type="EMBL" id="FQZS01000003">
    <property type="protein sequence ID" value="SHI38339.1"/>
    <property type="molecule type" value="Genomic_DNA"/>
</dbReference>
<protein>
    <submittedName>
        <fullName evidence="3">Transcriptional regulator, contains XRE-family HTH domain</fullName>
    </submittedName>
</protein>
<feature type="domain" description="HTH cro/C1-type" evidence="2">
    <location>
        <begin position="7"/>
        <end position="61"/>
    </location>
</feature>
<dbReference type="STRING" id="1122184.SAMN02745176_00042"/>
<name>A0A1M6AP96_9FIRM</name>
<dbReference type="PROSITE" id="PS50943">
    <property type="entry name" value="HTH_CROC1"/>
    <property type="match status" value="1"/>
</dbReference>
<evidence type="ECO:0000259" key="2">
    <source>
        <dbReference type="PROSITE" id="PS50943"/>
    </source>
</evidence>
<dbReference type="Pfam" id="PF01381">
    <property type="entry name" value="HTH_3"/>
    <property type="match status" value="1"/>
</dbReference>
<evidence type="ECO:0000313" key="4">
    <source>
        <dbReference type="Proteomes" id="UP000184442"/>
    </source>
</evidence>
<sequence>MIFAHRLAMLREEKNMSRRDLAKALNISYSSVSKYETDVRFPDQETLKAIADIFQVSIDYLLGRTDVRNFYEKVESGEKDYVSESKGYNDFNNIGLPDEAIRQINDYIEFIKQKYNVEGNK</sequence>
<evidence type="ECO:0000256" key="1">
    <source>
        <dbReference type="ARBA" id="ARBA00023125"/>
    </source>
</evidence>
<evidence type="ECO:0000313" key="3">
    <source>
        <dbReference type="EMBL" id="SHI38339.1"/>
    </source>
</evidence>
<dbReference type="PANTHER" id="PTHR46558">
    <property type="entry name" value="TRACRIPTIONAL REGULATORY PROTEIN-RELATED-RELATED"/>
    <property type="match status" value="1"/>
</dbReference>
<keyword evidence="4" id="KW-1185">Reference proteome</keyword>
<dbReference type="GO" id="GO:0003677">
    <property type="term" value="F:DNA binding"/>
    <property type="evidence" value="ECO:0007669"/>
    <property type="project" value="UniProtKB-KW"/>
</dbReference>
<dbReference type="CDD" id="cd00093">
    <property type="entry name" value="HTH_XRE"/>
    <property type="match status" value="1"/>
</dbReference>
<keyword evidence="1" id="KW-0238">DNA-binding</keyword>
<dbReference type="SMART" id="SM00530">
    <property type="entry name" value="HTH_XRE"/>
    <property type="match status" value="1"/>
</dbReference>
<gene>
    <name evidence="3" type="ORF">SAMN02745176_00042</name>
</gene>
<dbReference type="OrthoDB" id="1766270at2"/>
<dbReference type="RefSeq" id="WP_073023302.1">
    <property type="nucleotide sequence ID" value="NZ_FQZS01000003.1"/>
</dbReference>
<reference evidence="3 4" key="1">
    <citation type="submission" date="2016-11" db="EMBL/GenBank/DDBJ databases">
        <authorList>
            <person name="Jaros S."/>
            <person name="Januszkiewicz K."/>
            <person name="Wedrychowicz H."/>
        </authorList>
    </citation>
    <scope>NUCLEOTIDE SEQUENCE [LARGE SCALE GENOMIC DNA]</scope>
    <source>
        <strain evidence="3 4">DSM 19022</strain>
    </source>
</reference>